<name>A0A848B3X7_9FIRM</name>
<feature type="transmembrane region" description="Helical" evidence="2">
    <location>
        <begin position="78"/>
        <end position="97"/>
    </location>
</feature>
<evidence type="ECO:0000313" key="3">
    <source>
        <dbReference type="EMBL" id="NMD98633.1"/>
    </source>
</evidence>
<keyword evidence="2" id="KW-0812">Transmembrane</keyword>
<feature type="region of interest" description="Disordered" evidence="1">
    <location>
        <begin position="106"/>
        <end position="132"/>
    </location>
</feature>
<feature type="compositionally biased region" description="Basic and acidic residues" evidence="1">
    <location>
        <begin position="182"/>
        <end position="194"/>
    </location>
</feature>
<gene>
    <name evidence="3" type="ORF">HF878_03930</name>
</gene>
<proteinExistence type="predicted"/>
<dbReference type="AlphaFoldDB" id="A0A848B3X7"/>
<protein>
    <submittedName>
        <fullName evidence="3">Uncharacterized protein</fullName>
    </submittedName>
</protein>
<feature type="region of interest" description="Disordered" evidence="1">
    <location>
        <begin position="182"/>
        <end position="201"/>
    </location>
</feature>
<dbReference type="Proteomes" id="UP000543804">
    <property type="component" value="Unassembled WGS sequence"/>
</dbReference>
<reference evidence="3 4" key="1">
    <citation type="submission" date="2020-04" db="EMBL/GenBank/DDBJ databases">
        <authorList>
            <person name="Hitch T.C.A."/>
            <person name="Wylensek D."/>
            <person name="Clavel T."/>
        </authorList>
    </citation>
    <scope>NUCLEOTIDE SEQUENCE [LARGE SCALE GENOMIC DNA]</scope>
    <source>
        <strain evidence="3 4">PG-130-P53-12</strain>
    </source>
</reference>
<keyword evidence="2" id="KW-1133">Transmembrane helix</keyword>
<keyword evidence="2" id="KW-0472">Membrane</keyword>
<keyword evidence="4" id="KW-1185">Reference proteome</keyword>
<evidence type="ECO:0000256" key="1">
    <source>
        <dbReference type="SAM" id="MobiDB-lite"/>
    </source>
</evidence>
<feature type="region of interest" description="Disordered" evidence="1">
    <location>
        <begin position="1"/>
        <end position="64"/>
    </location>
</feature>
<comment type="caution">
    <text evidence="3">The sequence shown here is derived from an EMBL/GenBank/DDBJ whole genome shotgun (WGS) entry which is preliminary data.</text>
</comment>
<evidence type="ECO:0000313" key="4">
    <source>
        <dbReference type="Proteomes" id="UP000543804"/>
    </source>
</evidence>
<organism evidence="3 4">
    <name type="scientific">Selenomonas bovis</name>
    <dbReference type="NCBI Taxonomy" id="416586"/>
    <lineage>
        <taxon>Bacteria</taxon>
        <taxon>Bacillati</taxon>
        <taxon>Bacillota</taxon>
        <taxon>Negativicutes</taxon>
        <taxon>Selenomonadales</taxon>
        <taxon>Selenomonadaceae</taxon>
        <taxon>Selenomonas</taxon>
    </lineage>
</organism>
<feature type="compositionally biased region" description="Basic and acidic residues" evidence="1">
    <location>
        <begin position="43"/>
        <end position="53"/>
    </location>
</feature>
<evidence type="ECO:0000256" key="2">
    <source>
        <dbReference type="SAM" id="Phobius"/>
    </source>
</evidence>
<sequence>MRKNDLDETVLLKKVNPSRPRSEDTQSMPAVQPPGGDPALTQETRRGTVHELDPLPPDRLQRQPEKVPFWTKRRKKKAILAGGFLCALLLGFLFAGYKQHQEEEQATRARIQQEQAANQARDAASLAAKKAELEQEKQELEKKKQELMLQAARAEGKNEQLAEDRGSLLGKFVDKVTGGKEKQKAANTAERDAAKQAAQQVDASLAQAQQMLDDVNAQLDHNGKLQEAAETVRTGAQDAYENHKDVIDRVGTYLIDGIRLAADKILQR</sequence>
<dbReference type="EMBL" id="JABAFA010000008">
    <property type="protein sequence ID" value="NMD98633.1"/>
    <property type="molecule type" value="Genomic_DNA"/>
</dbReference>
<dbReference type="RefSeq" id="WP_170077261.1">
    <property type="nucleotide sequence ID" value="NZ_JABAFA010000008.1"/>
</dbReference>
<accession>A0A848B3X7</accession>